<sequence>MIIWQTWLISSISLLVLILKAQSSINAPKQAVLDLDGQKLESGLDYYILAAVGGAAGGGLSLSSRNGTFPVDVVQHRNYRRHGKSVNFCLPHDKNIRLPMSQETAIGDQDTLGHHGAIIYESTDLNIQFSDTPAVWKLNKADELGRRFVTIGGIAGHPGQSTVNNWFKIEKFGVYGYKIVHCPTVCDTCKTVCGDLGITIRNGRRWLALSKHHPLRVVFQRAGTI</sequence>
<protein>
    <submittedName>
        <fullName evidence="1">Uncharacterized protein</fullName>
    </submittedName>
</protein>
<reference evidence="1 2" key="1">
    <citation type="journal article" date="2022" name="Hortic Res">
        <title>A haplotype resolved chromosomal level avocado genome allows analysis of novel avocado genes.</title>
        <authorList>
            <person name="Nath O."/>
            <person name="Fletcher S.J."/>
            <person name="Hayward A."/>
            <person name="Shaw L.M."/>
            <person name="Masouleh A.K."/>
            <person name="Furtado A."/>
            <person name="Henry R.J."/>
            <person name="Mitter N."/>
        </authorList>
    </citation>
    <scope>NUCLEOTIDE SEQUENCE [LARGE SCALE GENOMIC DNA]</scope>
    <source>
        <strain evidence="2">cv. Hass</strain>
    </source>
</reference>
<dbReference type="EMBL" id="CM056812">
    <property type="protein sequence ID" value="KAJ8618596.1"/>
    <property type="molecule type" value="Genomic_DNA"/>
</dbReference>
<organism evidence="1 2">
    <name type="scientific">Persea americana</name>
    <name type="common">Avocado</name>
    <dbReference type="NCBI Taxonomy" id="3435"/>
    <lineage>
        <taxon>Eukaryota</taxon>
        <taxon>Viridiplantae</taxon>
        <taxon>Streptophyta</taxon>
        <taxon>Embryophyta</taxon>
        <taxon>Tracheophyta</taxon>
        <taxon>Spermatophyta</taxon>
        <taxon>Magnoliopsida</taxon>
        <taxon>Magnoliidae</taxon>
        <taxon>Laurales</taxon>
        <taxon>Lauraceae</taxon>
        <taxon>Persea</taxon>
    </lineage>
</organism>
<keyword evidence="2" id="KW-1185">Reference proteome</keyword>
<gene>
    <name evidence="1" type="ORF">MRB53_014782</name>
</gene>
<proteinExistence type="predicted"/>
<comment type="caution">
    <text evidence="1">The sequence shown here is derived from an EMBL/GenBank/DDBJ whole genome shotgun (WGS) entry which is preliminary data.</text>
</comment>
<name>A0ACC2KBX3_PERAE</name>
<evidence type="ECO:0000313" key="2">
    <source>
        <dbReference type="Proteomes" id="UP001234297"/>
    </source>
</evidence>
<dbReference type="Proteomes" id="UP001234297">
    <property type="component" value="Chromosome 4"/>
</dbReference>
<evidence type="ECO:0000313" key="1">
    <source>
        <dbReference type="EMBL" id="KAJ8618596.1"/>
    </source>
</evidence>
<accession>A0ACC2KBX3</accession>